<evidence type="ECO:0000313" key="2">
    <source>
        <dbReference type="EMBL" id="TDR30644.1"/>
    </source>
</evidence>
<gene>
    <name evidence="2" type="ORF">DES43_14219</name>
</gene>
<feature type="transmembrane region" description="Helical" evidence="1">
    <location>
        <begin position="116"/>
        <end position="133"/>
    </location>
</feature>
<feature type="transmembrane region" description="Helical" evidence="1">
    <location>
        <begin position="54"/>
        <end position="76"/>
    </location>
</feature>
<protein>
    <recommendedName>
        <fullName evidence="4">DUF1440 domain-containing protein</fullName>
    </recommendedName>
</protein>
<organism evidence="2 3">
    <name type="scientific">Aquamicrobium defluvii</name>
    <dbReference type="NCBI Taxonomy" id="69279"/>
    <lineage>
        <taxon>Bacteria</taxon>
        <taxon>Pseudomonadati</taxon>
        <taxon>Pseudomonadota</taxon>
        <taxon>Alphaproteobacteria</taxon>
        <taxon>Hyphomicrobiales</taxon>
        <taxon>Phyllobacteriaceae</taxon>
        <taxon>Aquamicrobium</taxon>
    </lineage>
</organism>
<keyword evidence="1" id="KW-0812">Transmembrane</keyword>
<proteinExistence type="predicted"/>
<keyword evidence="1" id="KW-1133">Transmembrane helix</keyword>
<keyword evidence="3" id="KW-1185">Reference proteome</keyword>
<evidence type="ECO:0008006" key="4">
    <source>
        <dbReference type="Google" id="ProtNLM"/>
    </source>
</evidence>
<dbReference type="AlphaFoldDB" id="A0A4R6Y2S0"/>
<dbReference type="Proteomes" id="UP000294958">
    <property type="component" value="Unassembled WGS sequence"/>
</dbReference>
<sequence>MSRVLNGAIAGFCATMAMTIAMRVLERKLPATDRYPLPPREITQIVLHPEDREAAALSLLAHFAFGAFAGGLYGLLPRKVPGLLYGPFVWVASYLGWVPIAGILKPATRHPVERNLLMIAAHLVWGVCTAIGTRELDAASRSIVASGQLEDRGKRK</sequence>
<dbReference type="Pfam" id="PF20587">
    <property type="entry name" value="DUF6789"/>
    <property type="match status" value="1"/>
</dbReference>
<evidence type="ECO:0000313" key="3">
    <source>
        <dbReference type="Proteomes" id="UP000294958"/>
    </source>
</evidence>
<dbReference type="RefSeq" id="WP_133676125.1">
    <property type="nucleotide sequence ID" value="NZ_SNZF01000042.1"/>
</dbReference>
<dbReference type="EMBL" id="SNZF01000042">
    <property type="protein sequence ID" value="TDR30644.1"/>
    <property type="molecule type" value="Genomic_DNA"/>
</dbReference>
<feature type="transmembrane region" description="Helical" evidence="1">
    <location>
        <begin position="6"/>
        <end position="25"/>
    </location>
</feature>
<keyword evidence="1" id="KW-0472">Membrane</keyword>
<feature type="transmembrane region" description="Helical" evidence="1">
    <location>
        <begin position="82"/>
        <end position="104"/>
    </location>
</feature>
<name>A0A4R6Y2S0_9HYPH</name>
<dbReference type="OrthoDB" id="6165073at2"/>
<accession>A0A4R6Y2S0</accession>
<evidence type="ECO:0000256" key="1">
    <source>
        <dbReference type="SAM" id="Phobius"/>
    </source>
</evidence>
<comment type="caution">
    <text evidence="2">The sequence shown here is derived from an EMBL/GenBank/DDBJ whole genome shotgun (WGS) entry which is preliminary data.</text>
</comment>
<dbReference type="InterPro" id="IPR046739">
    <property type="entry name" value="DUF6789"/>
</dbReference>
<reference evidence="2 3" key="1">
    <citation type="submission" date="2019-03" db="EMBL/GenBank/DDBJ databases">
        <title>Genomic Encyclopedia of Type Strains, Phase IV (KMG-IV): sequencing the most valuable type-strain genomes for metagenomic binning, comparative biology and taxonomic classification.</title>
        <authorList>
            <person name="Goeker M."/>
        </authorList>
    </citation>
    <scope>NUCLEOTIDE SEQUENCE [LARGE SCALE GENOMIC DNA]</scope>
    <source>
        <strain evidence="2 3">DSM 11603</strain>
    </source>
</reference>